<evidence type="ECO:0000313" key="3">
    <source>
        <dbReference type="Proteomes" id="UP001066276"/>
    </source>
</evidence>
<reference evidence="2" key="1">
    <citation type="journal article" date="2022" name="bioRxiv">
        <title>Sequencing and chromosome-scale assembly of the giantPleurodeles waltlgenome.</title>
        <authorList>
            <person name="Brown T."/>
            <person name="Elewa A."/>
            <person name="Iarovenko S."/>
            <person name="Subramanian E."/>
            <person name="Araus A.J."/>
            <person name="Petzold A."/>
            <person name="Susuki M."/>
            <person name="Suzuki K.-i.T."/>
            <person name="Hayashi T."/>
            <person name="Toyoda A."/>
            <person name="Oliveira C."/>
            <person name="Osipova E."/>
            <person name="Leigh N.D."/>
            <person name="Simon A."/>
            <person name="Yun M.H."/>
        </authorList>
    </citation>
    <scope>NUCLEOTIDE SEQUENCE</scope>
    <source>
        <strain evidence="2">20211129_DDA</strain>
        <tissue evidence="2">Liver</tissue>
    </source>
</reference>
<feature type="compositionally biased region" description="Polar residues" evidence="1">
    <location>
        <begin position="1"/>
        <end position="11"/>
    </location>
</feature>
<dbReference type="EMBL" id="JANPWB010000013">
    <property type="protein sequence ID" value="KAJ1109723.1"/>
    <property type="molecule type" value="Genomic_DNA"/>
</dbReference>
<evidence type="ECO:0000256" key="1">
    <source>
        <dbReference type="SAM" id="MobiDB-lite"/>
    </source>
</evidence>
<feature type="compositionally biased region" description="Basic residues" evidence="1">
    <location>
        <begin position="19"/>
        <end position="32"/>
    </location>
</feature>
<feature type="compositionally biased region" description="Polar residues" evidence="1">
    <location>
        <begin position="33"/>
        <end position="59"/>
    </location>
</feature>
<proteinExistence type="predicted"/>
<gene>
    <name evidence="2" type="ORF">NDU88_007083</name>
</gene>
<comment type="caution">
    <text evidence="2">The sequence shown here is derived from an EMBL/GenBank/DDBJ whole genome shotgun (WGS) entry which is preliminary data.</text>
</comment>
<sequence>MHHRSVSNCLTLTEPLQGGRRHRQEQRKRRTRLNVSVSLADNPTLQELDNTGPPSQNTIAGERPPKTSPETGPNCLCKSSAAP</sequence>
<evidence type="ECO:0000313" key="2">
    <source>
        <dbReference type="EMBL" id="KAJ1109723.1"/>
    </source>
</evidence>
<accession>A0AAV7N976</accession>
<keyword evidence="3" id="KW-1185">Reference proteome</keyword>
<dbReference type="Proteomes" id="UP001066276">
    <property type="component" value="Chromosome 9"/>
</dbReference>
<dbReference type="AlphaFoldDB" id="A0AAV7N976"/>
<name>A0AAV7N976_PLEWA</name>
<organism evidence="2 3">
    <name type="scientific">Pleurodeles waltl</name>
    <name type="common">Iberian ribbed newt</name>
    <dbReference type="NCBI Taxonomy" id="8319"/>
    <lineage>
        <taxon>Eukaryota</taxon>
        <taxon>Metazoa</taxon>
        <taxon>Chordata</taxon>
        <taxon>Craniata</taxon>
        <taxon>Vertebrata</taxon>
        <taxon>Euteleostomi</taxon>
        <taxon>Amphibia</taxon>
        <taxon>Batrachia</taxon>
        <taxon>Caudata</taxon>
        <taxon>Salamandroidea</taxon>
        <taxon>Salamandridae</taxon>
        <taxon>Pleurodelinae</taxon>
        <taxon>Pleurodeles</taxon>
    </lineage>
</organism>
<feature type="region of interest" description="Disordered" evidence="1">
    <location>
        <begin position="1"/>
        <end position="83"/>
    </location>
</feature>
<protein>
    <submittedName>
        <fullName evidence="2">Uncharacterized protein</fullName>
    </submittedName>
</protein>